<proteinExistence type="predicted"/>
<dbReference type="Proteomes" id="UP000825935">
    <property type="component" value="Chromosome 33"/>
</dbReference>
<sequence length="591" mass="65310">MGLELVVSLRWPSLYRSSSLPPHRSLLENTCHTSRSRWMVVADSHADADGVPDRRYRGYVGDFNNQIRQHQHQQFSHQLHPWFQSLQHNHHQCQHHLWQGSSDIGQKPGKLGLSHSIALEGEISNTEKHMARETTNSCFFDAKHSSFPPNGDRVSIPTVCASAAAKTAGNLPLSLRMLKKKQQDFGRSSLMSGIPEVGNSLHNAFSSVVSMMKTLQTHTLQIRQHFFRQEIEGLINQVQREMHVSLLWLFEQIFACTPELMVLLMILLADFTAFSVANNLHGLPASSYTPSVSIISSISKCTVNHEGFGGLLTVPPYPCPSISDKADYVHYGGSFGNGGKGAYLIAGDAGGYPDDPSRPSTGVNKAPCPMDDKLSADLPSITNSVASTEISTSHIGLPSHEYTDDNYSSHLSATAAALAFQELSTADDHSDSKPCCPNSNKGELEIAEMTAQGRVVWDSNDLVLDQMIARSLVAPFTTKLEDDNYTCYDRTDLAYQYAIGNDSNNSLLLANYAQFLFLVRKDHDRAEKLFYKAVSCDPLDSEAISHLARFLWVARHNLTAAEKAFQSALQADPTNSFHAANYAHFLWNTGN</sequence>
<dbReference type="PANTHER" id="PTHR26312">
    <property type="entry name" value="TETRATRICOPEPTIDE REPEAT PROTEIN 5"/>
    <property type="match status" value="1"/>
</dbReference>
<accession>A0A8T2QNJ9</accession>
<dbReference type="AlphaFoldDB" id="A0A8T2QNJ9"/>
<evidence type="ECO:0000313" key="2">
    <source>
        <dbReference type="Proteomes" id="UP000825935"/>
    </source>
</evidence>
<dbReference type="OrthoDB" id="1924189at2759"/>
<dbReference type="SUPFAM" id="SSF48452">
    <property type="entry name" value="TPR-like"/>
    <property type="match status" value="1"/>
</dbReference>
<dbReference type="InterPro" id="IPR011990">
    <property type="entry name" value="TPR-like_helical_dom_sf"/>
</dbReference>
<dbReference type="OMA" id="TCYPLDS"/>
<evidence type="ECO:0000313" key="1">
    <source>
        <dbReference type="EMBL" id="KAH7285130.1"/>
    </source>
</evidence>
<dbReference type="Gene3D" id="1.25.40.10">
    <property type="entry name" value="Tetratricopeptide repeat domain"/>
    <property type="match status" value="1"/>
</dbReference>
<dbReference type="PANTHER" id="PTHR26312:SF132">
    <property type="entry name" value="OS01G0855200 PROTEIN"/>
    <property type="match status" value="1"/>
</dbReference>
<gene>
    <name evidence="1" type="ORF">KP509_33G014900</name>
</gene>
<dbReference type="EMBL" id="CM035438">
    <property type="protein sequence ID" value="KAH7285130.1"/>
    <property type="molecule type" value="Genomic_DNA"/>
</dbReference>
<reference evidence="1" key="1">
    <citation type="submission" date="2021-08" db="EMBL/GenBank/DDBJ databases">
        <title>WGS assembly of Ceratopteris richardii.</title>
        <authorList>
            <person name="Marchant D.B."/>
            <person name="Chen G."/>
            <person name="Jenkins J."/>
            <person name="Shu S."/>
            <person name="Leebens-Mack J."/>
            <person name="Grimwood J."/>
            <person name="Schmutz J."/>
            <person name="Soltis P."/>
            <person name="Soltis D."/>
            <person name="Chen Z.-H."/>
        </authorList>
    </citation>
    <scope>NUCLEOTIDE SEQUENCE</scope>
    <source>
        <strain evidence="1">Whitten #5841</strain>
        <tissue evidence="1">Leaf</tissue>
    </source>
</reference>
<comment type="caution">
    <text evidence="1">The sequence shown here is derived from an EMBL/GenBank/DDBJ whole genome shotgun (WGS) entry which is preliminary data.</text>
</comment>
<keyword evidence="2" id="KW-1185">Reference proteome</keyword>
<organism evidence="1 2">
    <name type="scientific">Ceratopteris richardii</name>
    <name type="common">Triangle waterfern</name>
    <dbReference type="NCBI Taxonomy" id="49495"/>
    <lineage>
        <taxon>Eukaryota</taxon>
        <taxon>Viridiplantae</taxon>
        <taxon>Streptophyta</taxon>
        <taxon>Embryophyta</taxon>
        <taxon>Tracheophyta</taxon>
        <taxon>Polypodiopsida</taxon>
        <taxon>Polypodiidae</taxon>
        <taxon>Polypodiales</taxon>
        <taxon>Pteridineae</taxon>
        <taxon>Pteridaceae</taxon>
        <taxon>Parkerioideae</taxon>
        <taxon>Ceratopteris</taxon>
    </lineage>
</organism>
<protein>
    <submittedName>
        <fullName evidence="1">Uncharacterized protein</fullName>
    </submittedName>
</protein>
<name>A0A8T2QNJ9_CERRI</name>